<dbReference type="GO" id="GO:0000010">
    <property type="term" value="F:heptaprenyl diphosphate synthase activity"/>
    <property type="evidence" value="ECO:0007669"/>
    <property type="project" value="UniProtKB-EC"/>
</dbReference>
<proteinExistence type="predicted"/>
<accession>A0A852T9B3</accession>
<keyword evidence="1" id="KW-0808">Transferase</keyword>
<reference evidence="2" key="1">
    <citation type="submission" date="2020-07" db="EMBL/GenBank/DDBJ databases">
        <authorList>
            <person name="Partida-Martinez L."/>
            <person name="Huntemann M."/>
            <person name="Clum A."/>
            <person name="Wang J."/>
            <person name="Palaniappan K."/>
            <person name="Ritter S."/>
            <person name="Chen I.-M."/>
            <person name="Stamatis D."/>
            <person name="Reddy T."/>
            <person name="O'Malley R."/>
            <person name="Daum C."/>
            <person name="Shapiro N."/>
            <person name="Ivanova N."/>
            <person name="Kyrpides N."/>
            <person name="Woyke T."/>
        </authorList>
    </citation>
    <scope>NUCLEOTIDE SEQUENCE [LARGE SCALE GENOMIC DNA]</scope>
    <source>
        <strain evidence="2">AT2.8</strain>
    </source>
</reference>
<protein>
    <submittedName>
        <fullName evidence="1">Heptaprenyl diphosphate synthase</fullName>
        <ecNumber evidence="1">2.5.1.30</ecNumber>
    </submittedName>
</protein>
<dbReference type="AlphaFoldDB" id="A0A852T9B3"/>
<dbReference type="EC" id="2.5.1.30" evidence="1"/>
<dbReference type="Proteomes" id="UP000548423">
    <property type="component" value="Unassembled WGS sequence"/>
</dbReference>
<reference evidence="2" key="2">
    <citation type="submission" date="2020-08" db="EMBL/GenBank/DDBJ databases">
        <title>The Agave Microbiome: Exploring the role of microbial communities in plant adaptations to desert environments.</title>
        <authorList>
            <person name="Partida-Martinez L.P."/>
        </authorList>
    </citation>
    <scope>NUCLEOTIDE SEQUENCE [LARGE SCALE GENOMIC DNA]</scope>
    <source>
        <strain evidence="2">AT2.8</strain>
    </source>
</reference>
<evidence type="ECO:0000313" key="2">
    <source>
        <dbReference type="Proteomes" id="UP000548423"/>
    </source>
</evidence>
<dbReference type="Pfam" id="PF07307">
    <property type="entry name" value="HEPPP_synt_1"/>
    <property type="match status" value="1"/>
</dbReference>
<comment type="caution">
    <text evidence="1">The sequence shown here is derived from an EMBL/GenBank/DDBJ whole genome shotgun (WGS) entry which is preliminary data.</text>
</comment>
<dbReference type="GO" id="GO:0009234">
    <property type="term" value="P:menaquinone biosynthetic process"/>
    <property type="evidence" value="ECO:0007669"/>
    <property type="project" value="InterPro"/>
</dbReference>
<dbReference type="InterPro" id="IPR009920">
    <property type="entry name" value="HEPPP_synth_su1"/>
</dbReference>
<sequence>MIKLPDIRQKFTDIKEQVEHKVFHPYLLKYIEKPVIDEDKLLILVSIMDRLELSYNEMKNYALTTMLIQIALDTHEHISNASVDEKNRQLTVLAGDYYSGLYYKLLAESEDISMIKELSKGIKEINEHKISIYQRELNGIENLMTSIKKIESSLLVKFSECFKVDLWNEFIANLFFFKRLLHEKRLFMEADSSLVFKTLKELTIAKTHRSIENLSDKQQSDLLVICDRYLDSSKQFLSKGMNQLPYLNDMLEARITSIINEHQPIAKTLVEEG</sequence>
<name>A0A852T9B3_9BACI</name>
<gene>
    <name evidence="1" type="ORF">F4694_001560</name>
</gene>
<organism evidence="1 2">
    <name type="scientific">Neobacillus niacini</name>
    <dbReference type="NCBI Taxonomy" id="86668"/>
    <lineage>
        <taxon>Bacteria</taxon>
        <taxon>Bacillati</taxon>
        <taxon>Bacillota</taxon>
        <taxon>Bacilli</taxon>
        <taxon>Bacillales</taxon>
        <taxon>Bacillaceae</taxon>
        <taxon>Neobacillus</taxon>
    </lineage>
</organism>
<dbReference type="EMBL" id="JACCBX010000003">
    <property type="protein sequence ID" value="NYE04811.1"/>
    <property type="molecule type" value="Genomic_DNA"/>
</dbReference>
<evidence type="ECO:0000313" key="1">
    <source>
        <dbReference type="EMBL" id="NYE04811.1"/>
    </source>
</evidence>
<dbReference type="Gene3D" id="1.20.120.1450">
    <property type="match status" value="1"/>
</dbReference>